<dbReference type="InterPro" id="IPR042410">
    <property type="entry name" value="WBSCR13"/>
</dbReference>
<evidence type="ECO:0000256" key="1">
    <source>
        <dbReference type="PROSITE-ProRule" id="PRU00221"/>
    </source>
</evidence>
<dbReference type="PROSITE" id="PS50294">
    <property type="entry name" value="WD_REPEATS_REGION"/>
    <property type="match status" value="1"/>
</dbReference>
<dbReference type="InterPro" id="IPR015943">
    <property type="entry name" value="WD40/YVTN_repeat-like_dom_sf"/>
</dbReference>
<dbReference type="InterPro" id="IPR036322">
    <property type="entry name" value="WD40_repeat_dom_sf"/>
</dbReference>
<feature type="compositionally biased region" description="Low complexity" evidence="2">
    <location>
        <begin position="331"/>
        <end position="350"/>
    </location>
</feature>
<feature type="compositionally biased region" description="Low complexity" evidence="2">
    <location>
        <begin position="365"/>
        <end position="385"/>
    </location>
</feature>
<keyword evidence="4" id="KW-1185">Reference proteome</keyword>
<dbReference type="SUPFAM" id="SSF50978">
    <property type="entry name" value="WD40 repeat-like"/>
    <property type="match status" value="1"/>
</dbReference>
<dbReference type="PANTHER" id="PTHR44321:SF1">
    <property type="entry name" value="TRANSDUCIN BETA-LIKE PROTEIN 2"/>
    <property type="match status" value="1"/>
</dbReference>
<dbReference type="PROSITE" id="PS50082">
    <property type="entry name" value="WD_REPEATS_2"/>
    <property type="match status" value="1"/>
</dbReference>
<evidence type="ECO:0000313" key="3">
    <source>
        <dbReference type="EMBL" id="MEQ2185861.1"/>
    </source>
</evidence>
<dbReference type="EMBL" id="JAHRIO010082275">
    <property type="protein sequence ID" value="MEQ2185861.1"/>
    <property type="molecule type" value="Genomic_DNA"/>
</dbReference>
<dbReference type="PANTHER" id="PTHR44321">
    <property type="entry name" value="TRANSDUCIN BETA-LIKE PROTEIN 2"/>
    <property type="match status" value="1"/>
</dbReference>
<protein>
    <submittedName>
        <fullName evidence="3">Uncharacterized protein</fullName>
    </submittedName>
</protein>
<sequence length="714" mass="71419">PPPPELGYTITAKDLDEEKKAAISKIQKVLETPADTTSTQPAASTATLSSFLAGPLPRSTSSIPVINLDPSPGSSSSSSAAPAVANSLLEALKMKISVPASSTSAANTTTGSTKIKLFALHGNQTEHNTLKKALPKNRQSCLCLRSSQPSSAGVMGQPSVLNQVLAQVSKVPTSIPAAFMTGPTLFGQSSQISTTSVPSASTTVTTAAAPAPASSSQPVRNTNPLLTAGFKPIFAAATTTSSDAASSESKPLDQTFKPIFPLPSSISATSTASTLSASNTTSVFGLTTSSSTIAPPSFSGFNNTCAGTASLGAVTTTQPAVKSETKSLFGSWSTPSTTSSSSASVQPPSTGSTFQFGAAATTTAATTAAPATTTSNTTGFSFGATQPDPQAPKGFPFGQTTSIQNTTSASFGGFAMANTVSTAAPTSTTQSTFTFGKPAFEATAAQPTFSSSSAPSKPFTFGAGGASTPAAGAAPAPASFTFGAPAATATTAAPSFGTPAKPAFGASSTGFAFGTNAAPSAAPPAAPSFGTATQTQSSSSASFAFGSAAPQLAPSGSAQPATGTSTPSFGLVATPGPTPFGSPATPVQGFNAVPFGSPATPTFSIGAGPKPSGAQNGLTVSGHSGNVTCLDFSSNGKYLASCADDRTVRIWSTKDFLEREHKCLRANVELDHATLVRFSPDSRSPPLSKLYLLPHVKQDMLNTGRTSGKYTHYE</sequence>
<organism evidence="3 4">
    <name type="scientific">Goodea atripinnis</name>
    <dbReference type="NCBI Taxonomy" id="208336"/>
    <lineage>
        <taxon>Eukaryota</taxon>
        <taxon>Metazoa</taxon>
        <taxon>Chordata</taxon>
        <taxon>Craniata</taxon>
        <taxon>Vertebrata</taxon>
        <taxon>Euteleostomi</taxon>
        <taxon>Actinopterygii</taxon>
        <taxon>Neopterygii</taxon>
        <taxon>Teleostei</taxon>
        <taxon>Neoteleostei</taxon>
        <taxon>Acanthomorphata</taxon>
        <taxon>Ovalentaria</taxon>
        <taxon>Atherinomorphae</taxon>
        <taxon>Cyprinodontiformes</taxon>
        <taxon>Goodeidae</taxon>
        <taxon>Goodea</taxon>
    </lineage>
</organism>
<reference evidence="3 4" key="1">
    <citation type="submission" date="2021-06" db="EMBL/GenBank/DDBJ databases">
        <authorList>
            <person name="Palmer J.M."/>
        </authorList>
    </citation>
    <scope>NUCLEOTIDE SEQUENCE [LARGE SCALE GENOMIC DNA]</scope>
    <source>
        <strain evidence="3 4">GA_2019</strain>
        <tissue evidence="3">Muscle</tissue>
    </source>
</reference>
<evidence type="ECO:0000313" key="4">
    <source>
        <dbReference type="Proteomes" id="UP001476798"/>
    </source>
</evidence>
<feature type="region of interest" description="Disordered" evidence="2">
    <location>
        <begin position="326"/>
        <end position="350"/>
    </location>
</feature>
<feature type="region of interest" description="Disordered" evidence="2">
    <location>
        <begin position="551"/>
        <end position="584"/>
    </location>
</feature>
<dbReference type="InterPro" id="IPR001680">
    <property type="entry name" value="WD40_rpt"/>
</dbReference>
<dbReference type="Pfam" id="PF15229">
    <property type="entry name" value="POM121"/>
    <property type="match status" value="1"/>
</dbReference>
<proteinExistence type="predicted"/>
<feature type="region of interest" description="Disordered" evidence="2">
    <location>
        <begin position="365"/>
        <end position="402"/>
    </location>
</feature>
<dbReference type="Pfam" id="PF00400">
    <property type="entry name" value="WD40"/>
    <property type="match status" value="1"/>
</dbReference>
<dbReference type="SMART" id="SM00320">
    <property type="entry name" value="WD40"/>
    <property type="match status" value="1"/>
</dbReference>
<feature type="non-terminal residue" evidence="3">
    <location>
        <position position="1"/>
    </location>
</feature>
<feature type="repeat" description="WD" evidence="1">
    <location>
        <begin position="620"/>
        <end position="652"/>
    </location>
</feature>
<evidence type="ECO:0000256" key="2">
    <source>
        <dbReference type="SAM" id="MobiDB-lite"/>
    </source>
</evidence>
<feature type="compositionally biased region" description="Polar residues" evidence="2">
    <location>
        <begin position="554"/>
        <end position="568"/>
    </location>
</feature>
<dbReference type="Gene3D" id="2.130.10.10">
    <property type="entry name" value="YVTN repeat-like/Quinoprotein amine dehydrogenase"/>
    <property type="match status" value="1"/>
</dbReference>
<accession>A0ABV0PQU1</accession>
<name>A0ABV0PQU1_9TELE</name>
<dbReference type="Proteomes" id="UP001476798">
    <property type="component" value="Unassembled WGS sequence"/>
</dbReference>
<gene>
    <name evidence="3" type="ORF">GOODEAATRI_022511</name>
</gene>
<keyword evidence="1" id="KW-0853">WD repeat</keyword>
<comment type="caution">
    <text evidence="3">The sequence shown here is derived from an EMBL/GenBank/DDBJ whole genome shotgun (WGS) entry which is preliminary data.</text>
</comment>